<keyword evidence="6" id="KW-1185">Reference proteome</keyword>
<proteinExistence type="predicted"/>
<evidence type="ECO:0000256" key="3">
    <source>
        <dbReference type="ARBA" id="ARBA00023163"/>
    </source>
</evidence>
<dbReference type="InterPro" id="IPR000524">
    <property type="entry name" value="Tscrpt_reg_HTH_GntR"/>
</dbReference>
<evidence type="ECO:0000313" key="5">
    <source>
        <dbReference type="EMBL" id="GAA4415611.1"/>
    </source>
</evidence>
<dbReference type="PROSITE" id="PS50949">
    <property type="entry name" value="HTH_GNTR"/>
    <property type="match status" value="1"/>
</dbReference>
<dbReference type="Gene3D" id="1.20.120.530">
    <property type="entry name" value="GntR ligand-binding domain-like"/>
    <property type="match status" value="1"/>
</dbReference>
<dbReference type="SMART" id="SM00345">
    <property type="entry name" value="HTH_GNTR"/>
    <property type="match status" value="1"/>
</dbReference>
<dbReference type="SMART" id="SM00895">
    <property type="entry name" value="FCD"/>
    <property type="match status" value="1"/>
</dbReference>
<gene>
    <name evidence="5" type="ORF">GCM10023169_02100</name>
</gene>
<keyword evidence="1" id="KW-0805">Transcription regulation</keyword>
<evidence type="ECO:0000313" key="6">
    <source>
        <dbReference type="Proteomes" id="UP001500622"/>
    </source>
</evidence>
<dbReference type="Pfam" id="PF07729">
    <property type="entry name" value="FCD"/>
    <property type="match status" value="1"/>
</dbReference>
<feature type="domain" description="HTH gntR-type" evidence="4">
    <location>
        <begin position="16"/>
        <end position="82"/>
    </location>
</feature>
<dbReference type="PANTHER" id="PTHR43537">
    <property type="entry name" value="TRANSCRIPTIONAL REGULATOR, GNTR FAMILY"/>
    <property type="match status" value="1"/>
</dbReference>
<keyword evidence="2" id="KW-0238">DNA-binding</keyword>
<accession>A0ABP8KTZ7</accession>
<protein>
    <submittedName>
        <fullName evidence="5">GntR family transcriptional regulator</fullName>
    </submittedName>
</protein>
<keyword evidence="3" id="KW-0804">Transcription</keyword>
<dbReference type="Proteomes" id="UP001500622">
    <property type="component" value="Unassembled WGS sequence"/>
</dbReference>
<dbReference type="Pfam" id="PF00392">
    <property type="entry name" value="GntR"/>
    <property type="match status" value="1"/>
</dbReference>
<dbReference type="Gene3D" id="1.10.10.10">
    <property type="entry name" value="Winged helix-like DNA-binding domain superfamily/Winged helix DNA-binding domain"/>
    <property type="match status" value="1"/>
</dbReference>
<dbReference type="SUPFAM" id="SSF46785">
    <property type="entry name" value="Winged helix' DNA-binding domain"/>
    <property type="match status" value="1"/>
</dbReference>
<dbReference type="InterPro" id="IPR008920">
    <property type="entry name" value="TF_FadR/GntR_C"/>
</dbReference>
<dbReference type="PANTHER" id="PTHR43537:SF5">
    <property type="entry name" value="UXU OPERON TRANSCRIPTIONAL REGULATOR"/>
    <property type="match status" value="1"/>
</dbReference>
<dbReference type="SUPFAM" id="SSF48008">
    <property type="entry name" value="GntR ligand-binding domain-like"/>
    <property type="match status" value="1"/>
</dbReference>
<dbReference type="CDD" id="cd07377">
    <property type="entry name" value="WHTH_GntR"/>
    <property type="match status" value="1"/>
</dbReference>
<evidence type="ECO:0000259" key="4">
    <source>
        <dbReference type="PROSITE" id="PS50949"/>
    </source>
</evidence>
<dbReference type="InterPro" id="IPR036388">
    <property type="entry name" value="WH-like_DNA-bd_sf"/>
</dbReference>
<reference evidence="6" key="1">
    <citation type="journal article" date="2019" name="Int. J. Syst. Evol. Microbiol.">
        <title>The Global Catalogue of Microorganisms (GCM) 10K type strain sequencing project: providing services to taxonomists for standard genome sequencing and annotation.</title>
        <authorList>
            <consortium name="The Broad Institute Genomics Platform"/>
            <consortium name="The Broad Institute Genome Sequencing Center for Infectious Disease"/>
            <person name="Wu L."/>
            <person name="Ma J."/>
        </authorList>
    </citation>
    <scope>NUCLEOTIDE SEQUENCE [LARGE SCALE GENOMIC DNA]</scope>
    <source>
        <strain evidence="6">JCM 17810</strain>
    </source>
</reference>
<dbReference type="EMBL" id="BAABGN010000001">
    <property type="protein sequence ID" value="GAA4415611.1"/>
    <property type="molecule type" value="Genomic_DNA"/>
</dbReference>
<evidence type="ECO:0000256" key="1">
    <source>
        <dbReference type="ARBA" id="ARBA00023015"/>
    </source>
</evidence>
<sequence length="229" mass="25890">MTGARHELQAGSERGRYVATSVYERVREAIVRGEFAPGEALGEMALARKFGTSRTPVREALHRLEIEAIVERSARGVRVRVSSPEEILDIYEVRITLESAAARAAASRATELDRVRLRAAQDAMIATGDSPVERADANRVFHEAVWQASHSATLVDLLHRLNVHLIRYPSTTLAHGNRWKEVLREHEELLEAIEQRDPQRAHDIAEHHMAGAREVRLRMYAEKENRPES</sequence>
<evidence type="ECO:0000256" key="2">
    <source>
        <dbReference type="ARBA" id="ARBA00023125"/>
    </source>
</evidence>
<comment type="caution">
    <text evidence="5">The sequence shown here is derived from an EMBL/GenBank/DDBJ whole genome shotgun (WGS) entry which is preliminary data.</text>
</comment>
<organism evidence="5 6">
    <name type="scientific">Georgenia halophila</name>
    <dbReference type="NCBI Taxonomy" id="620889"/>
    <lineage>
        <taxon>Bacteria</taxon>
        <taxon>Bacillati</taxon>
        <taxon>Actinomycetota</taxon>
        <taxon>Actinomycetes</taxon>
        <taxon>Micrococcales</taxon>
        <taxon>Bogoriellaceae</taxon>
        <taxon>Georgenia</taxon>
    </lineage>
</organism>
<dbReference type="InterPro" id="IPR011711">
    <property type="entry name" value="GntR_C"/>
</dbReference>
<name>A0ABP8KTZ7_9MICO</name>
<dbReference type="InterPro" id="IPR036390">
    <property type="entry name" value="WH_DNA-bd_sf"/>
</dbReference>